<evidence type="ECO:0000259" key="2">
    <source>
        <dbReference type="PROSITE" id="PS50943"/>
    </source>
</evidence>
<dbReference type="InterPro" id="IPR001387">
    <property type="entry name" value="Cro/C1-type_HTH"/>
</dbReference>
<dbReference type="CDD" id="cd00093">
    <property type="entry name" value="HTH_XRE"/>
    <property type="match status" value="1"/>
</dbReference>
<dbReference type="Pfam" id="PF01381">
    <property type="entry name" value="HTH_3"/>
    <property type="match status" value="1"/>
</dbReference>
<dbReference type="InterPro" id="IPR010982">
    <property type="entry name" value="Lambda_DNA-bd_dom_sf"/>
</dbReference>
<accession>A0AA41XBX7</accession>
<organism evidence="3 4">
    <name type="scientific">Ectobacillus ponti</name>
    <dbReference type="NCBI Taxonomy" id="2961894"/>
    <lineage>
        <taxon>Bacteria</taxon>
        <taxon>Bacillati</taxon>
        <taxon>Bacillota</taxon>
        <taxon>Bacilli</taxon>
        <taxon>Bacillales</taxon>
        <taxon>Bacillaceae</taxon>
        <taxon>Ectobacillus</taxon>
    </lineage>
</organism>
<dbReference type="Gene3D" id="1.10.260.40">
    <property type="entry name" value="lambda repressor-like DNA-binding domains"/>
    <property type="match status" value="1"/>
</dbReference>
<dbReference type="InterPro" id="IPR050807">
    <property type="entry name" value="TransReg_Diox_bact_type"/>
</dbReference>
<evidence type="ECO:0000313" key="4">
    <source>
        <dbReference type="Proteomes" id="UP001156102"/>
    </source>
</evidence>
<dbReference type="GO" id="GO:0003677">
    <property type="term" value="F:DNA binding"/>
    <property type="evidence" value="ECO:0007669"/>
    <property type="project" value="UniProtKB-KW"/>
</dbReference>
<dbReference type="GO" id="GO:0005829">
    <property type="term" value="C:cytosol"/>
    <property type="evidence" value="ECO:0007669"/>
    <property type="project" value="TreeGrafter"/>
</dbReference>
<dbReference type="GO" id="GO:0003700">
    <property type="term" value="F:DNA-binding transcription factor activity"/>
    <property type="evidence" value="ECO:0007669"/>
    <property type="project" value="TreeGrafter"/>
</dbReference>
<dbReference type="SMART" id="SM00530">
    <property type="entry name" value="HTH_XRE"/>
    <property type="match status" value="1"/>
</dbReference>
<name>A0AA41XBX7_9BACI</name>
<sequence>MSDITEKYIALGQRIKERRKELGLTMTEVANETNLSQSAISMIENGLRQPTLQTITRLSQVLQYDFAQLLTMNQTTPVYTEEKADQGANDVLQIEALQFQLPLQLLSIPQPLPDEELNRLVVSALLQEAQKIFQEEQVQKRLEQAVAHVLQADIERKQRELEQTIRIFKGIRTER</sequence>
<comment type="caution">
    <text evidence="3">The sequence shown here is derived from an EMBL/GenBank/DDBJ whole genome shotgun (WGS) entry which is preliminary data.</text>
</comment>
<dbReference type="AlphaFoldDB" id="A0AA41XBX7"/>
<evidence type="ECO:0000313" key="3">
    <source>
        <dbReference type="EMBL" id="MCP8970625.1"/>
    </source>
</evidence>
<dbReference type="PANTHER" id="PTHR46797">
    <property type="entry name" value="HTH-TYPE TRANSCRIPTIONAL REGULATOR"/>
    <property type="match status" value="1"/>
</dbReference>
<keyword evidence="1" id="KW-0238">DNA-binding</keyword>
<dbReference type="PROSITE" id="PS50943">
    <property type="entry name" value="HTH_CROC1"/>
    <property type="match status" value="1"/>
</dbReference>
<dbReference type="EMBL" id="JANCLT010000013">
    <property type="protein sequence ID" value="MCP8970625.1"/>
    <property type="molecule type" value="Genomic_DNA"/>
</dbReference>
<dbReference type="RefSeq" id="WP_254760547.1">
    <property type="nucleotide sequence ID" value="NZ_JANCLT010000013.1"/>
</dbReference>
<protein>
    <submittedName>
        <fullName evidence="3">Helix-turn-helix domain-containing protein</fullName>
    </submittedName>
</protein>
<proteinExistence type="predicted"/>
<keyword evidence="4" id="KW-1185">Reference proteome</keyword>
<gene>
    <name evidence="3" type="ORF">NK662_19080</name>
</gene>
<dbReference type="PANTHER" id="PTHR46797:SF1">
    <property type="entry name" value="METHYLPHOSPHONATE SYNTHASE"/>
    <property type="match status" value="1"/>
</dbReference>
<dbReference type="SUPFAM" id="SSF47413">
    <property type="entry name" value="lambda repressor-like DNA-binding domains"/>
    <property type="match status" value="1"/>
</dbReference>
<feature type="domain" description="HTH cro/C1-type" evidence="2">
    <location>
        <begin position="15"/>
        <end position="69"/>
    </location>
</feature>
<dbReference type="Proteomes" id="UP001156102">
    <property type="component" value="Unassembled WGS sequence"/>
</dbReference>
<reference evidence="3" key="1">
    <citation type="submission" date="2022-07" db="EMBL/GenBank/DDBJ databases">
        <authorList>
            <person name="Li W.-J."/>
            <person name="Deng Q.-Q."/>
        </authorList>
    </citation>
    <scope>NUCLEOTIDE SEQUENCE</scope>
    <source>
        <strain evidence="3">SYSU M60031</strain>
    </source>
</reference>
<evidence type="ECO:0000256" key="1">
    <source>
        <dbReference type="ARBA" id="ARBA00023125"/>
    </source>
</evidence>